<keyword evidence="6" id="KW-1185">Reference proteome</keyword>
<evidence type="ECO:0000313" key="6">
    <source>
        <dbReference type="Proteomes" id="UP001432027"/>
    </source>
</evidence>
<keyword evidence="3" id="KW-0143">Chaperone</keyword>
<dbReference type="Gene3D" id="1.10.287.370">
    <property type="match status" value="1"/>
</dbReference>
<evidence type="ECO:0000313" key="5">
    <source>
        <dbReference type="EMBL" id="GMS95856.1"/>
    </source>
</evidence>
<name>A0AAV5TNH2_9BILA</name>
<evidence type="ECO:0000256" key="4">
    <source>
        <dbReference type="SAM" id="MobiDB-lite"/>
    </source>
</evidence>
<evidence type="ECO:0000256" key="1">
    <source>
        <dbReference type="ARBA" id="ARBA00008045"/>
    </source>
</evidence>
<accession>A0AAV5TNH2</accession>
<dbReference type="PANTHER" id="PTHR20903:SF0">
    <property type="entry name" value="PREFOLDIN SUBUNIT 1"/>
    <property type="match status" value="1"/>
</dbReference>
<dbReference type="AlphaFoldDB" id="A0AAV5TNH2"/>
<dbReference type="EMBL" id="BTSX01000004">
    <property type="protein sequence ID" value="GMS95856.1"/>
    <property type="molecule type" value="Genomic_DNA"/>
</dbReference>
<dbReference type="InterPro" id="IPR002777">
    <property type="entry name" value="PFD_beta-like"/>
</dbReference>
<dbReference type="GO" id="GO:0051082">
    <property type="term" value="F:unfolded protein binding"/>
    <property type="evidence" value="ECO:0007669"/>
    <property type="project" value="InterPro"/>
</dbReference>
<gene>
    <name evidence="5" type="ORF">PENTCL1PPCAC_18031</name>
</gene>
<evidence type="ECO:0008006" key="7">
    <source>
        <dbReference type="Google" id="ProtNLM"/>
    </source>
</evidence>
<comment type="caution">
    <text evidence="5">The sequence shown here is derived from an EMBL/GenBank/DDBJ whole genome shotgun (WGS) entry which is preliminary data.</text>
</comment>
<dbReference type="SUPFAM" id="SSF46579">
    <property type="entry name" value="Prefoldin"/>
    <property type="match status" value="1"/>
</dbReference>
<proteinExistence type="inferred from homology"/>
<sequence length="121" mass="13825">MAGDEELRQAFRELATKVAETKQRIAQGEVKKQNALRNEKSSRLAASQLKELGDRPTYHGVGRMFILTSSTSEIERHNKEADEFKQAAGAVDMQREFLEKSVEESERNLREMVEQKRSNDA</sequence>
<feature type="region of interest" description="Disordered" evidence="4">
    <location>
        <begin position="102"/>
        <end position="121"/>
    </location>
</feature>
<dbReference type="GO" id="GO:0016272">
    <property type="term" value="C:prefoldin complex"/>
    <property type="evidence" value="ECO:0007669"/>
    <property type="project" value="InterPro"/>
</dbReference>
<organism evidence="5 6">
    <name type="scientific">Pristionchus entomophagus</name>
    <dbReference type="NCBI Taxonomy" id="358040"/>
    <lineage>
        <taxon>Eukaryota</taxon>
        <taxon>Metazoa</taxon>
        <taxon>Ecdysozoa</taxon>
        <taxon>Nematoda</taxon>
        <taxon>Chromadorea</taxon>
        <taxon>Rhabditida</taxon>
        <taxon>Rhabditina</taxon>
        <taxon>Diplogasteromorpha</taxon>
        <taxon>Diplogasteroidea</taxon>
        <taxon>Neodiplogasteridae</taxon>
        <taxon>Pristionchus</taxon>
    </lineage>
</organism>
<dbReference type="GO" id="GO:0044183">
    <property type="term" value="F:protein folding chaperone"/>
    <property type="evidence" value="ECO:0007669"/>
    <property type="project" value="TreeGrafter"/>
</dbReference>
<protein>
    <recommendedName>
        <fullName evidence="7">Prefoldin subunit 1</fullName>
    </recommendedName>
</protein>
<reference evidence="5" key="1">
    <citation type="submission" date="2023-10" db="EMBL/GenBank/DDBJ databases">
        <title>Genome assembly of Pristionchus species.</title>
        <authorList>
            <person name="Yoshida K."/>
            <person name="Sommer R.J."/>
        </authorList>
    </citation>
    <scope>NUCLEOTIDE SEQUENCE</scope>
    <source>
        <strain evidence="5">RS0144</strain>
    </source>
</reference>
<comment type="similarity">
    <text evidence="1">Belongs to the prefoldin subunit beta family.</text>
</comment>
<comment type="subunit">
    <text evidence="2">Heterohexamer of two PFD-alpha type and four PFD-beta type subunits.</text>
</comment>
<dbReference type="Proteomes" id="UP001432027">
    <property type="component" value="Unassembled WGS sequence"/>
</dbReference>
<evidence type="ECO:0000256" key="2">
    <source>
        <dbReference type="ARBA" id="ARBA00011695"/>
    </source>
</evidence>
<dbReference type="PANTHER" id="PTHR20903">
    <property type="entry name" value="PREFOLDIN SUBUNIT 1-RELATED"/>
    <property type="match status" value="1"/>
</dbReference>
<evidence type="ECO:0000256" key="3">
    <source>
        <dbReference type="ARBA" id="ARBA00023186"/>
    </source>
</evidence>
<dbReference type="InterPro" id="IPR009053">
    <property type="entry name" value="Prefoldin"/>
</dbReference>
<dbReference type="Pfam" id="PF01920">
    <property type="entry name" value="Prefoldin_2"/>
    <property type="match status" value="1"/>
</dbReference>
<dbReference type="GO" id="GO:0005737">
    <property type="term" value="C:cytoplasm"/>
    <property type="evidence" value="ECO:0007669"/>
    <property type="project" value="TreeGrafter"/>
</dbReference>